<accession>A0A8H9IPF6</accession>
<sequence length="514" mass="55370">MSETNAPVRETGRPVAADIVVVGSGPVGSAAATRLALLRPEASVLVLEVGPWLPGTAGVNVKNVPDLEQRAAMQVRSQGPIQQSYGVSVLQDRTRRAAREGSDVLARPGTFLLSALGGAPGGMPAAALSSNVGGMGVHWTCACPWPYGSERTDLLSADEWSSSLQEARSLLRVTQNAFPATATGERVLAGLREEYPDAVKIGRGPTTMPLAVSPGEHREWTGPAKIWEQLPSDAKVRLRAETLVTRLIVEGDDVRGVEVRDVPTGETWRIDARLVFVAADSFRTPQLLWASGIRPQALGRYLNDHTQVMSLVDVDFDEPQERASGDDDPLAGVYWLPFSDEVHPFHGQIMHFELSPVPLTGEVRNANTQTVGLGYFVPKDLRPEDRIVFSESRRDFYGMPAMTVEYGLTEVDEERIELAKTYMRRSAAAIGRLREPDPFLLLQPGSSLHYQGTVRMGATDDGTSVTDGTCRVWGLSNLYLGGNGVIPTPTAGNPTLTSVALALRAAEAAAKSLS</sequence>
<comment type="cofactor">
    <cofactor evidence="1">
        <name>FAD</name>
        <dbReference type="ChEBI" id="CHEBI:57692"/>
    </cofactor>
</comment>
<keyword evidence="5" id="KW-0560">Oxidoreductase</keyword>
<evidence type="ECO:0000256" key="2">
    <source>
        <dbReference type="ARBA" id="ARBA00010790"/>
    </source>
</evidence>
<evidence type="ECO:0000256" key="5">
    <source>
        <dbReference type="ARBA" id="ARBA00023002"/>
    </source>
</evidence>
<evidence type="ECO:0000259" key="7">
    <source>
        <dbReference type="Pfam" id="PF05199"/>
    </source>
</evidence>
<dbReference type="Pfam" id="PF00732">
    <property type="entry name" value="GMC_oxred_N"/>
    <property type="match status" value="1"/>
</dbReference>
<dbReference type="InterPro" id="IPR007867">
    <property type="entry name" value="GMC_OxRtase_C"/>
</dbReference>
<dbReference type="RefSeq" id="WP_221216567.1">
    <property type="nucleotide sequence ID" value="NZ_BNAV01000001.1"/>
</dbReference>
<proteinExistence type="inferred from homology"/>
<evidence type="ECO:0000256" key="3">
    <source>
        <dbReference type="ARBA" id="ARBA00022630"/>
    </source>
</evidence>
<dbReference type="InterPro" id="IPR000172">
    <property type="entry name" value="GMC_OxRdtase_N"/>
</dbReference>
<reference evidence="8" key="2">
    <citation type="submission" date="2020-09" db="EMBL/GenBank/DDBJ databases">
        <authorList>
            <person name="Sun Q."/>
            <person name="Zhou Y."/>
        </authorList>
    </citation>
    <scope>NUCLEOTIDE SEQUENCE</scope>
    <source>
        <strain evidence="8">CGMCC 4.7679</strain>
    </source>
</reference>
<dbReference type="Gene3D" id="3.50.50.60">
    <property type="entry name" value="FAD/NAD(P)-binding domain"/>
    <property type="match status" value="3"/>
</dbReference>
<dbReference type="SUPFAM" id="SSF54373">
    <property type="entry name" value="FAD-linked reductases, C-terminal domain"/>
    <property type="match status" value="1"/>
</dbReference>
<dbReference type="Pfam" id="PF05199">
    <property type="entry name" value="GMC_oxred_C"/>
    <property type="match status" value="1"/>
</dbReference>
<comment type="caution">
    <text evidence="8">The sequence shown here is derived from an EMBL/GenBank/DDBJ whole genome shotgun (WGS) entry which is preliminary data.</text>
</comment>
<dbReference type="EMBL" id="BNAV01000001">
    <property type="protein sequence ID" value="GHF34797.1"/>
    <property type="molecule type" value="Genomic_DNA"/>
</dbReference>
<evidence type="ECO:0000313" key="9">
    <source>
        <dbReference type="Proteomes" id="UP000658656"/>
    </source>
</evidence>
<dbReference type="InterPro" id="IPR036188">
    <property type="entry name" value="FAD/NAD-bd_sf"/>
</dbReference>
<feature type="domain" description="Glucose-methanol-choline oxidoreductase N-terminal" evidence="6">
    <location>
        <begin position="236"/>
        <end position="306"/>
    </location>
</feature>
<gene>
    <name evidence="8" type="ORF">GCM10017566_04380</name>
</gene>
<dbReference type="PANTHER" id="PTHR42784">
    <property type="entry name" value="PYRANOSE 2-OXIDASE"/>
    <property type="match status" value="1"/>
</dbReference>
<organism evidence="8 9">
    <name type="scientific">Amycolatopsis bartoniae</name>
    <dbReference type="NCBI Taxonomy" id="941986"/>
    <lineage>
        <taxon>Bacteria</taxon>
        <taxon>Bacillati</taxon>
        <taxon>Actinomycetota</taxon>
        <taxon>Actinomycetes</taxon>
        <taxon>Pseudonocardiales</taxon>
        <taxon>Pseudonocardiaceae</taxon>
        <taxon>Amycolatopsis</taxon>
    </lineage>
</organism>
<feature type="domain" description="Glucose-methanol-choline oxidoreductase C-terminal" evidence="7">
    <location>
        <begin position="393"/>
        <end position="502"/>
    </location>
</feature>
<dbReference type="SUPFAM" id="SSF51905">
    <property type="entry name" value="FAD/NAD(P)-binding domain"/>
    <property type="match status" value="1"/>
</dbReference>
<reference evidence="8" key="1">
    <citation type="journal article" date="2014" name="Int. J. Syst. Evol. Microbiol.">
        <title>Complete genome sequence of Corynebacterium casei LMG S-19264T (=DSM 44701T), isolated from a smear-ripened cheese.</title>
        <authorList>
            <consortium name="US DOE Joint Genome Institute (JGI-PGF)"/>
            <person name="Walter F."/>
            <person name="Albersmeier A."/>
            <person name="Kalinowski J."/>
            <person name="Ruckert C."/>
        </authorList>
    </citation>
    <scope>NUCLEOTIDE SEQUENCE</scope>
    <source>
        <strain evidence="8">CGMCC 4.7679</strain>
    </source>
</reference>
<evidence type="ECO:0000256" key="4">
    <source>
        <dbReference type="ARBA" id="ARBA00022827"/>
    </source>
</evidence>
<keyword evidence="4" id="KW-0274">FAD</keyword>
<dbReference type="GO" id="GO:0016614">
    <property type="term" value="F:oxidoreductase activity, acting on CH-OH group of donors"/>
    <property type="evidence" value="ECO:0007669"/>
    <property type="project" value="InterPro"/>
</dbReference>
<dbReference type="Proteomes" id="UP000658656">
    <property type="component" value="Unassembled WGS sequence"/>
</dbReference>
<dbReference type="PANTHER" id="PTHR42784:SF1">
    <property type="entry name" value="PYRANOSE 2-OXIDASE"/>
    <property type="match status" value="1"/>
</dbReference>
<evidence type="ECO:0000256" key="1">
    <source>
        <dbReference type="ARBA" id="ARBA00001974"/>
    </source>
</evidence>
<dbReference type="AlphaFoldDB" id="A0A8H9IPF6"/>
<evidence type="ECO:0000313" key="8">
    <source>
        <dbReference type="EMBL" id="GHF34797.1"/>
    </source>
</evidence>
<dbReference type="InterPro" id="IPR051473">
    <property type="entry name" value="P2Ox-like"/>
</dbReference>
<keyword evidence="3" id="KW-0285">Flavoprotein</keyword>
<evidence type="ECO:0000259" key="6">
    <source>
        <dbReference type="Pfam" id="PF00732"/>
    </source>
</evidence>
<protein>
    <submittedName>
        <fullName evidence="8">Pyranose oxidase</fullName>
    </submittedName>
</protein>
<name>A0A8H9IPF6_9PSEU</name>
<comment type="similarity">
    <text evidence="2">Belongs to the GMC oxidoreductase family.</text>
</comment>
<dbReference type="GO" id="GO:0050660">
    <property type="term" value="F:flavin adenine dinucleotide binding"/>
    <property type="evidence" value="ECO:0007669"/>
    <property type="project" value="InterPro"/>
</dbReference>
<keyword evidence="9" id="KW-1185">Reference proteome</keyword>